<dbReference type="Gramene" id="mRNA:HanXRQr2_Chr02g0057841">
    <property type="protein sequence ID" value="CDS:HanXRQr2_Chr02g0057841.1"/>
    <property type="gene ID" value="HanXRQr2_Chr02g0057841"/>
</dbReference>
<reference evidence="1" key="3">
    <citation type="submission" date="2020-06" db="EMBL/GenBank/DDBJ databases">
        <title>Helianthus annuus Genome sequencing and assembly Release 2.</title>
        <authorList>
            <person name="Gouzy J."/>
            <person name="Langlade N."/>
            <person name="Munos S."/>
        </authorList>
    </citation>
    <scope>NUCLEOTIDE SEQUENCE</scope>
    <source>
        <tissue evidence="1">Leaves</tissue>
    </source>
</reference>
<organism evidence="2 3">
    <name type="scientific">Helianthus annuus</name>
    <name type="common">Common sunflower</name>
    <dbReference type="NCBI Taxonomy" id="4232"/>
    <lineage>
        <taxon>Eukaryota</taxon>
        <taxon>Viridiplantae</taxon>
        <taxon>Streptophyta</taxon>
        <taxon>Embryophyta</taxon>
        <taxon>Tracheophyta</taxon>
        <taxon>Spermatophyta</taxon>
        <taxon>Magnoliopsida</taxon>
        <taxon>eudicotyledons</taxon>
        <taxon>Gunneridae</taxon>
        <taxon>Pentapetalae</taxon>
        <taxon>asterids</taxon>
        <taxon>campanulids</taxon>
        <taxon>Asterales</taxon>
        <taxon>Asteraceae</taxon>
        <taxon>Asteroideae</taxon>
        <taxon>Heliantheae alliance</taxon>
        <taxon>Heliantheae</taxon>
        <taxon>Helianthus</taxon>
    </lineage>
</organism>
<reference evidence="2" key="2">
    <citation type="submission" date="2017-02" db="EMBL/GenBank/DDBJ databases">
        <title>Sunflower complete genome.</title>
        <authorList>
            <person name="Langlade N."/>
            <person name="Munos S."/>
        </authorList>
    </citation>
    <scope>NUCLEOTIDE SEQUENCE [LARGE SCALE GENOMIC DNA]</scope>
    <source>
        <tissue evidence="2">Leaves</tissue>
    </source>
</reference>
<evidence type="ECO:0000313" key="1">
    <source>
        <dbReference type="EMBL" id="KAF5817851.1"/>
    </source>
</evidence>
<dbReference type="InParanoid" id="A0A251VG38"/>
<proteinExistence type="predicted"/>
<evidence type="ECO:0000313" key="3">
    <source>
        <dbReference type="Proteomes" id="UP000215914"/>
    </source>
</evidence>
<dbReference type="AlphaFoldDB" id="A0A251VG38"/>
<keyword evidence="3" id="KW-1185">Reference proteome</keyword>
<evidence type="ECO:0000313" key="2">
    <source>
        <dbReference type="EMBL" id="OTG33661.1"/>
    </source>
</evidence>
<sequence>MVKRLTLKKPGFCFKNLYYIRTFVSCHALSISVIVPGKNNNYYACRASHGYSP</sequence>
<dbReference type="Proteomes" id="UP000215914">
    <property type="component" value="Chromosome 2"/>
</dbReference>
<protein>
    <submittedName>
        <fullName evidence="2">Uncharacterized protein</fullName>
    </submittedName>
</protein>
<dbReference type="EMBL" id="CM007891">
    <property type="protein sequence ID" value="OTG33661.1"/>
    <property type="molecule type" value="Genomic_DNA"/>
</dbReference>
<accession>A0A251VG38</accession>
<dbReference type="EMBL" id="MNCJ02000317">
    <property type="protein sequence ID" value="KAF5817851.1"/>
    <property type="molecule type" value="Genomic_DNA"/>
</dbReference>
<name>A0A251VG38_HELAN</name>
<reference evidence="1 3" key="1">
    <citation type="journal article" date="2017" name="Nature">
        <title>The sunflower genome provides insights into oil metabolism, flowering and Asterid evolution.</title>
        <authorList>
            <person name="Badouin H."/>
            <person name="Gouzy J."/>
            <person name="Grassa C.J."/>
            <person name="Murat F."/>
            <person name="Staton S.E."/>
            <person name="Cottret L."/>
            <person name="Lelandais-Briere C."/>
            <person name="Owens G.L."/>
            <person name="Carrere S."/>
            <person name="Mayjonade B."/>
            <person name="Legrand L."/>
            <person name="Gill N."/>
            <person name="Kane N.C."/>
            <person name="Bowers J.E."/>
            <person name="Hubner S."/>
            <person name="Bellec A."/>
            <person name="Berard A."/>
            <person name="Berges H."/>
            <person name="Blanchet N."/>
            <person name="Boniface M.C."/>
            <person name="Brunel D."/>
            <person name="Catrice O."/>
            <person name="Chaidir N."/>
            <person name="Claudel C."/>
            <person name="Donnadieu C."/>
            <person name="Faraut T."/>
            <person name="Fievet G."/>
            <person name="Helmstetter N."/>
            <person name="King M."/>
            <person name="Knapp S.J."/>
            <person name="Lai Z."/>
            <person name="Le Paslier M.C."/>
            <person name="Lippi Y."/>
            <person name="Lorenzon L."/>
            <person name="Mandel J.R."/>
            <person name="Marage G."/>
            <person name="Marchand G."/>
            <person name="Marquand E."/>
            <person name="Bret-Mestries E."/>
            <person name="Morien E."/>
            <person name="Nambeesan S."/>
            <person name="Nguyen T."/>
            <person name="Pegot-Espagnet P."/>
            <person name="Pouilly N."/>
            <person name="Raftis F."/>
            <person name="Sallet E."/>
            <person name="Schiex T."/>
            <person name="Thomas J."/>
            <person name="Vandecasteele C."/>
            <person name="Vares D."/>
            <person name="Vear F."/>
            <person name="Vautrin S."/>
            <person name="Crespi M."/>
            <person name="Mangin B."/>
            <person name="Burke J.M."/>
            <person name="Salse J."/>
            <person name="Munos S."/>
            <person name="Vincourt P."/>
            <person name="Rieseberg L.H."/>
            <person name="Langlade N.B."/>
        </authorList>
    </citation>
    <scope>NUCLEOTIDE SEQUENCE [LARGE SCALE GENOMIC DNA]</scope>
    <source>
        <strain evidence="3">cv. SF193</strain>
        <tissue evidence="1">Leaves</tissue>
    </source>
</reference>
<gene>
    <name evidence="2" type="ORF">HannXRQ_Chr02g0037131</name>
    <name evidence="1" type="ORF">HanXRQr2_Chr02g0057841</name>
</gene>